<sequence length="407" mass="43332">MSAVLTRLTDAGTLLENVGVVCMVAAVLLRAPAALRSPPQRGIWLAVAAAAAAMALNRGIVCRFVNHAFGQPHLTAAVTSLCGVLSSAAVLDFVIATTGNRQRRAGGRLAAAAVMAAMVLLDLTAPSNAQHTVVDVSSPQPSLAYWLIVIGAHLTANAACVQVCWRYGRYGPNRALRTGLALFGLGTAFAGTYWLLYLLYIPLRANWIPALLPLLMGLHSLLRTAALTLPLLANLRRTAAELRTLHQLWPLWRDLVDAVPQVALADPRPRLLEMLQPRGAWNYLVYRKVMEIRDAILVLRDYAPPEPATSRTADPVALAALLRQARGAKLDGCPPRASAGTVAEMGGHDLATETRFLVEVARAYAATAANGAVPRPPIGSSPRTAPGVPSRLNTTPHGPDDEENHGC</sequence>
<dbReference type="InterPro" id="IPR050039">
    <property type="entry name" value="MAB_1171c-like"/>
</dbReference>
<comment type="caution">
    <text evidence="4">The sequence shown here is derived from an EMBL/GenBank/DDBJ whole genome shotgun (WGS) entry which is preliminary data.</text>
</comment>
<evidence type="ECO:0000313" key="4">
    <source>
        <dbReference type="EMBL" id="MDF3291648.1"/>
    </source>
</evidence>
<organism evidence="4 5">
    <name type="scientific">Streptomyces silvisoli</name>
    <dbReference type="NCBI Taxonomy" id="3034235"/>
    <lineage>
        <taxon>Bacteria</taxon>
        <taxon>Bacillati</taxon>
        <taxon>Actinomycetota</taxon>
        <taxon>Actinomycetes</taxon>
        <taxon>Kitasatosporales</taxon>
        <taxon>Streptomycetaceae</taxon>
        <taxon>Streptomyces</taxon>
    </lineage>
</organism>
<protein>
    <recommendedName>
        <fullName evidence="3">DUF6545 domain-containing protein</fullName>
    </recommendedName>
</protein>
<evidence type="ECO:0000256" key="1">
    <source>
        <dbReference type="SAM" id="MobiDB-lite"/>
    </source>
</evidence>
<feature type="region of interest" description="Disordered" evidence="1">
    <location>
        <begin position="371"/>
        <end position="407"/>
    </location>
</feature>
<feature type="transmembrane region" description="Helical" evidence="2">
    <location>
        <begin position="43"/>
        <end position="61"/>
    </location>
</feature>
<evidence type="ECO:0000313" key="5">
    <source>
        <dbReference type="Proteomes" id="UP001216579"/>
    </source>
</evidence>
<keyword evidence="2" id="KW-0472">Membrane</keyword>
<evidence type="ECO:0000256" key="2">
    <source>
        <dbReference type="SAM" id="Phobius"/>
    </source>
</evidence>
<dbReference type="InterPro" id="IPR046675">
    <property type="entry name" value="DUF6545"/>
</dbReference>
<keyword evidence="5" id="KW-1185">Reference proteome</keyword>
<reference evidence="4 5" key="1">
    <citation type="submission" date="2023-03" db="EMBL/GenBank/DDBJ databases">
        <title>Draft genome sequence of Streptomyces sp. RB6PN23 isolated from peat swamp forest in Thailand.</title>
        <authorList>
            <person name="Klaysubun C."/>
            <person name="Duangmal K."/>
        </authorList>
    </citation>
    <scope>NUCLEOTIDE SEQUENCE [LARGE SCALE GENOMIC DNA]</scope>
    <source>
        <strain evidence="4 5">RB6PN23</strain>
    </source>
</reference>
<feature type="domain" description="DUF6545" evidence="3">
    <location>
        <begin position="240"/>
        <end position="365"/>
    </location>
</feature>
<feature type="transmembrane region" description="Helical" evidence="2">
    <location>
        <begin position="12"/>
        <end position="31"/>
    </location>
</feature>
<dbReference type="NCBIfam" id="NF042915">
    <property type="entry name" value="MAB_1171c_fam"/>
    <property type="match status" value="1"/>
</dbReference>
<dbReference type="RefSeq" id="WP_276094825.1">
    <property type="nucleotide sequence ID" value="NZ_JARJBC010000013.1"/>
</dbReference>
<keyword evidence="2" id="KW-1133">Transmembrane helix</keyword>
<proteinExistence type="predicted"/>
<gene>
    <name evidence="4" type="ORF">P3G67_20950</name>
</gene>
<dbReference type="Proteomes" id="UP001216579">
    <property type="component" value="Unassembled WGS sequence"/>
</dbReference>
<feature type="transmembrane region" description="Helical" evidence="2">
    <location>
        <begin position="107"/>
        <end position="125"/>
    </location>
</feature>
<accession>A0ABT5ZP88</accession>
<feature type="transmembrane region" description="Helical" evidence="2">
    <location>
        <begin position="207"/>
        <end position="233"/>
    </location>
</feature>
<evidence type="ECO:0000259" key="3">
    <source>
        <dbReference type="Pfam" id="PF20182"/>
    </source>
</evidence>
<feature type="transmembrane region" description="Helical" evidence="2">
    <location>
        <begin position="145"/>
        <end position="168"/>
    </location>
</feature>
<feature type="transmembrane region" description="Helical" evidence="2">
    <location>
        <begin position="180"/>
        <end position="201"/>
    </location>
</feature>
<dbReference type="EMBL" id="JARJBC010000013">
    <property type="protein sequence ID" value="MDF3291648.1"/>
    <property type="molecule type" value="Genomic_DNA"/>
</dbReference>
<name>A0ABT5ZP88_9ACTN</name>
<dbReference type="Pfam" id="PF20182">
    <property type="entry name" value="DUF6545"/>
    <property type="match status" value="1"/>
</dbReference>
<feature type="transmembrane region" description="Helical" evidence="2">
    <location>
        <begin position="73"/>
        <end position="95"/>
    </location>
</feature>
<keyword evidence="2" id="KW-0812">Transmembrane</keyword>